<dbReference type="EMBL" id="PFAY01000005">
    <property type="protein sequence ID" value="PIT93300.1"/>
    <property type="molecule type" value="Genomic_DNA"/>
</dbReference>
<evidence type="ECO:0000313" key="1">
    <source>
        <dbReference type="EMBL" id="PIT93300.1"/>
    </source>
</evidence>
<reference evidence="2" key="1">
    <citation type="submission" date="2017-09" db="EMBL/GenBank/DDBJ databases">
        <title>Depth-based differentiation of microbial function through sediment-hosted aquifers and enrichment of novel symbionts in the deep terrestrial subsurface.</title>
        <authorList>
            <person name="Probst A.J."/>
            <person name="Ladd B."/>
            <person name="Jarett J.K."/>
            <person name="Geller-Mcgrath D.E."/>
            <person name="Sieber C.M.K."/>
            <person name="Emerson J.B."/>
            <person name="Anantharaman K."/>
            <person name="Thomas B.C."/>
            <person name="Malmstrom R."/>
            <person name="Stieglmeier M."/>
            <person name="Klingl A."/>
            <person name="Woyke T."/>
            <person name="Ryan C.M."/>
            <person name="Banfield J.F."/>
        </authorList>
    </citation>
    <scope>NUCLEOTIDE SEQUENCE [LARGE SCALE GENOMIC DNA]</scope>
</reference>
<accession>A0A2M6WKJ0</accession>
<evidence type="ECO:0000313" key="2">
    <source>
        <dbReference type="Proteomes" id="UP000229112"/>
    </source>
</evidence>
<organism evidence="1 2">
    <name type="scientific">Candidatus Harrisonbacteria bacterium CG10_big_fil_rev_8_21_14_0_10_38_8</name>
    <dbReference type="NCBI Taxonomy" id="1974582"/>
    <lineage>
        <taxon>Bacteria</taxon>
        <taxon>Candidatus Harrisoniibacteriota</taxon>
    </lineage>
</organism>
<dbReference type="Pfam" id="PF13644">
    <property type="entry name" value="DKNYY"/>
    <property type="match status" value="1"/>
</dbReference>
<name>A0A2M6WKJ0_9BACT</name>
<sequence>MKGGSFFIDSRNSDVFYTSYLDYCAEREPEYSRELKKIEGVIGSNFYVYWKYPVYAADGEKVYFNRQYIGEDMGCSEKWTLAVLQDADPNTFEPKIVTNFNISQGNSFQALYAKDEDTVWYDGQVLEGVDAGTFEVTDTVRITKDKNNVYLSNVIIPGADPETFIVKMDVHRGEIYATDKNNLFISFCAVSGVDLNTFEFVKYGGADNEYKDTLRDKDGEFQVFRDEYNSCRVAR</sequence>
<protein>
    <submittedName>
        <fullName evidence="1">Uncharacterized protein</fullName>
    </submittedName>
</protein>
<dbReference type="Proteomes" id="UP000229112">
    <property type="component" value="Unassembled WGS sequence"/>
</dbReference>
<proteinExistence type="predicted"/>
<dbReference type="InterPro" id="IPR027375">
    <property type="entry name" value="DKNYY"/>
</dbReference>
<gene>
    <name evidence="1" type="ORF">COU06_00660</name>
</gene>
<dbReference type="AlphaFoldDB" id="A0A2M6WKJ0"/>
<comment type="caution">
    <text evidence="1">The sequence shown here is derived from an EMBL/GenBank/DDBJ whole genome shotgun (WGS) entry which is preliminary data.</text>
</comment>